<sequence length="208" mass="23626">MKKIITLLLLTISFSIFSQSKYDTGMQKAFELWGAKKNDQASQLFERIAKAEQNEWLPSYYVATIEILGSFGLKDEAKLNSKLKRAQEFLDIAKSISPKNPEIMINQALLNTAYIAFDGQKYGMTLSGKNAVLYNEALKLAPKNPRVILGKAEWDMGSAKFFGQPTDPYCKDVEKALALFEKEELPKYYPKYGKERAEEILKNCSQNK</sequence>
<evidence type="ECO:0000313" key="2">
    <source>
        <dbReference type="EMBL" id="SNR17011.1"/>
    </source>
</evidence>
<dbReference type="Proteomes" id="UP000215214">
    <property type="component" value="Chromosome TJEJU"/>
</dbReference>
<feature type="signal peptide" evidence="1">
    <location>
        <begin position="1"/>
        <end position="18"/>
    </location>
</feature>
<evidence type="ECO:0000313" key="3">
    <source>
        <dbReference type="Proteomes" id="UP000215214"/>
    </source>
</evidence>
<gene>
    <name evidence="2" type="ORF">TJEJU_3361</name>
</gene>
<evidence type="ECO:0000256" key="1">
    <source>
        <dbReference type="SAM" id="SignalP"/>
    </source>
</evidence>
<reference evidence="2 3" key="1">
    <citation type="submission" date="2017-07" db="EMBL/GenBank/DDBJ databases">
        <authorList>
            <person name="Sun Z.S."/>
            <person name="Albrecht U."/>
            <person name="Echele G."/>
            <person name="Lee C.C."/>
        </authorList>
    </citation>
    <scope>NUCLEOTIDE SEQUENCE [LARGE SCALE GENOMIC DNA]</scope>
    <source>
        <strain evidence="3">type strain: KCTC 22618</strain>
    </source>
</reference>
<dbReference type="KEGG" id="tje:TJEJU_3361"/>
<dbReference type="RefSeq" id="WP_095073944.1">
    <property type="nucleotide sequence ID" value="NZ_LT899436.1"/>
</dbReference>
<accession>A0A238UCW4</accession>
<keyword evidence="3" id="KW-1185">Reference proteome</keyword>
<feature type="chain" id="PRO_5012308517" description="Tetratricopeptide repeat protein" evidence="1">
    <location>
        <begin position="19"/>
        <end position="208"/>
    </location>
</feature>
<dbReference type="EMBL" id="LT899436">
    <property type="protein sequence ID" value="SNR17011.1"/>
    <property type="molecule type" value="Genomic_DNA"/>
</dbReference>
<name>A0A238UCW4_9FLAO</name>
<proteinExistence type="predicted"/>
<dbReference type="InterPro" id="IPR011990">
    <property type="entry name" value="TPR-like_helical_dom_sf"/>
</dbReference>
<evidence type="ECO:0008006" key="4">
    <source>
        <dbReference type="Google" id="ProtNLM"/>
    </source>
</evidence>
<dbReference type="OrthoDB" id="1150971at2"/>
<organism evidence="2 3">
    <name type="scientific">Tenacibaculum jejuense</name>
    <dbReference type="NCBI Taxonomy" id="584609"/>
    <lineage>
        <taxon>Bacteria</taxon>
        <taxon>Pseudomonadati</taxon>
        <taxon>Bacteroidota</taxon>
        <taxon>Flavobacteriia</taxon>
        <taxon>Flavobacteriales</taxon>
        <taxon>Flavobacteriaceae</taxon>
        <taxon>Tenacibaculum</taxon>
    </lineage>
</organism>
<dbReference type="AlphaFoldDB" id="A0A238UCW4"/>
<dbReference type="Gene3D" id="1.25.40.10">
    <property type="entry name" value="Tetratricopeptide repeat domain"/>
    <property type="match status" value="1"/>
</dbReference>
<keyword evidence="1" id="KW-0732">Signal</keyword>
<protein>
    <recommendedName>
        <fullName evidence="4">Tetratricopeptide repeat protein</fullName>
    </recommendedName>
</protein>